<evidence type="ECO:0000259" key="3">
    <source>
        <dbReference type="Pfam" id="PF02894"/>
    </source>
</evidence>
<dbReference type="Pfam" id="PF02894">
    <property type="entry name" value="GFO_IDH_MocA_C"/>
    <property type="match status" value="1"/>
</dbReference>
<accession>A0A0E0V150</accession>
<dbReference type="PATRIC" id="fig|1030009.3.peg.2944"/>
<dbReference type="Proteomes" id="UP000000486">
    <property type="component" value="Chromosome"/>
</dbReference>
<evidence type="ECO:0000313" key="5">
    <source>
        <dbReference type="Proteomes" id="UP000000486"/>
    </source>
</evidence>
<evidence type="ECO:0000256" key="1">
    <source>
        <dbReference type="ARBA" id="ARBA00010928"/>
    </source>
</evidence>
<reference evidence="4 5" key="1">
    <citation type="journal article" date="2011" name="J. Bacteriol.">
        <title>Genome sequence of the nonpathogenic Listeria monocytogenes serovar 4a strain M7.</title>
        <authorList>
            <person name="Chen J."/>
            <person name="Xia Y."/>
            <person name="Cheng C."/>
            <person name="Fang C."/>
            <person name="Shan Y."/>
            <person name="Jin G."/>
            <person name="Fang W."/>
        </authorList>
    </citation>
    <scope>NUCLEOTIDE SEQUENCE [LARGE SCALE GENOMIC DNA]</scope>
    <source>
        <strain evidence="4 5">M7</strain>
    </source>
</reference>
<dbReference type="Gene3D" id="3.30.360.10">
    <property type="entry name" value="Dihydrodipicolinate Reductase, domain 2"/>
    <property type="match status" value="1"/>
</dbReference>
<proteinExistence type="inferred from homology"/>
<dbReference type="PANTHER" id="PTHR43249:SF1">
    <property type="entry name" value="D-GLUCOSIDE 3-DEHYDROGENASE"/>
    <property type="match status" value="1"/>
</dbReference>
<dbReference type="SUPFAM" id="SSF55347">
    <property type="entry name" value="Glyceraldehyde-3-phosphate dehydrogenase-like, C-terminal domain"/>
    <property type="match status" value="1"/>
</dbReference>
<dbReference type="RefSeq" id="WP_012582248.1">
    <property type="nucleotide sequence ID" value="NC_017537.1"/>
</dbReference>
<feature type="domain" description="Gfo/Idh/MocA-like oxidoreductase N-terminal" evidence="2">
    <location>
        <begin position="4"/>
        <end position="122"/>
    </location>
</feature>
<name>A0A0E0V150_LISMM</name>
<dbReference type="EMBL" id="CP002816">
    <property type="protein sequence ID" value="AEH93960.1"/>
    <property type="molecule type" value="Genomic_DNA"/>
</dbReference>
<dbReference type="Gene3D" id="3.40.50.720">
    <property type="entry name" value="NAD(P)-binding Rossmann-like Domain"/>
    <property type="match status" value="1"/>
</dbReference>
<organism evidence="4 5">
    <name type="scientific">Listeria monocytogenes serotype 4a (strain M7)</name>
    <dbReference type="NCBI Taxonomy" id="1030009"/>
    <lineage>
        <taxon>Bacteria</taxon>
        <taxon>Bacillati</taxon>
        <taxon>Bacillota</taxon>
        <taxon>Bacilli</taxon>
        <taxon>Bacillales</taxon>
        <taxon>Listeriaceae</taxon>
        <taxon>Listeria</taxon>
    </lineage>
</organism>
<dbReference type="HOGENOM" id="CLU_023194_1_4_9"/>
<feature type="domain" description="Gfo/Idh/MocA-like oxidoreductase C-terminal" evidence="3">
    <location>
        <begin position="141"/>
        <end position="343"/>
    </location>
</feature>
<dbReference type="InterPro" id="IPR000683">
    <property type="entry name" value="Gfo/Idh/MocA-like_OxRdtase_N"/>
</dbReference>
<dbReference type="InterPro" id="IPR004104">
    <property type="entry name" value="Gfo/Idh/MocA-like_OxRdtase_C"/>
</dbReference>
<dbReference type="SUPFAM" id="SSF51735">
    <property type="entry name" value="NAD(P)-binding Rossmann-fold domains"/>
    <property type="match status" value="1"/>
</dbReference>
<dbReference type="KEGG" id="lmq:LMM7_2955"/>
<dbReference type="InterPro" id="IPR036291">
    <property type="entry name" value="NAD(P)-bd_dom_sf"/>
</dbReference>
<dbReference type="InterPro" id="IPR052515">
    <property type="entry name" value="Gfo/Idh/MocA_Oxidoreductase"/>
</dbReference>
<sequence length="343" mass="37578">MKKRVAIIGAGQVAEKVHAAYYKTRNELELVAVCDPSLERGEEFRANNGFEKHYATAEEMFAVEKIDIVSICTPNRFHFDNVMLSLANGAAVMCEKPPAMSAAEAKAMWELAEEKGAILAYDFHHRFSSEAQFLKRNSALLGEIYCVKATALRRSGVPGWGTFTNKEMQGGGPLIDMGIHMLDAAMFVLGFPKVKKVTAKSFQKIGTKKSAGTFGSWDPEKYTVEDSLFGFIELENGGLIELDTSFALHIKPESALNVDFFGDLAGGSLYPAEIYTDNAGEFQLLEKLGQLEENKHENSMKAFVDSVLGAGKVELAGAEQGYIIQKIVESLYESAEKGESVSL</sequence>
<dbReference type="PANTHER" id="PTHR43249">
    <property type="entry name" value="UDP-N-ACETYL-2-AMINO-2-DEOXY-D-GLUCURONATE OXIDASE"/>
    <property type="match status" value="1"/>
</dbReference>
<protein>
    <submittedName>
        <fullName evidence="4">Putative oxidoreductase</fullName>
    </submittedName>
</protein>
<evidence type="ECO:0000313" key="4">
    <source>
        <dbReference type="EMBL" id="AEH93960.1"/>
    </source>
</evidence>
<gene>
    <name evidence="4" type="primary">ycjS</name>
    <name evidence="4" type="ordered locus">LMM7_2955</name>
</gene>
<evidence type="ECO:0000259" key="2">
    <source>
        <dbReference type="Pfam" id="PF01408"/>
    </source>
</evidence>
<comment type="similarity">
    <text evidence="1">Belongs to the Gfo/Idh/MocA family.</text>
</comment>
<dbReference type="Pfam" id="PF01408">
    <property type="entry name" value="GFO_IDH_MocA"/>
    <property type="match status" value="1"/>
</dbReference>
<dbReference type="AlphaFoldDB" id="A0A0E0V150"/>
<dbReference type="GO" id="GO:0000166">
    <property type="term" value="F:nucleotide binding"/>
    <property type="evidence" value="ECO:0007669"/>
    <property type="project" value="InterPro"/>
</dbReference>